<accession>X1LAS7</accession>
<dbReference type="AlphaFoldDB" id="X1LAS7"/>
<evidence type="ECO:0000256" key="1">
    <source>
        <dbReference type="SAM" id="MobiDB-lite"/>
    </source>
</evidence>
<evidence type="ECO:0000313" key="2">
    <source>
        <dbReference type="EMBL" id="GAH91243.1"/>
    </source>
</evidence>
<reference evidence="2" key="1">
    <citation type="journal article" date="2014" name="Front. Microbiol.">
        <title>High frequency of phylogenetically diverse reductive dehalogenase-homologous genes in deep subseafloor sedimentary metagenomes.</title>
        <authorList>
            <person name="Kawai M."/>
            <person name="Futagami T."/>
            <person name="Toyoda A."/>
            <person name="Takaki Y."/>
            <person name="Nishi S."/>
            <person name="Hori S."/>
            <person name="Arai W."/>
            <person name="Tsubouchi T."/>
            <person name="Morono Y."/>
            <person name="Uchiyama I."/>
            <person name="Ito T."/>
            <person name="Fujiyama A."/>
            <person name="Inagaki F."/>
            <person name="Takami H."/>
        </authorList>
    </citation>
    <scope>NUCLEOTIDE SEQUENCE</scope>
    <source>
        <strain evidence="2">Expedition CK06-06</strain>
    </source>
</reference>
<feature type="region of interest" description="Disordered" evidence="1">
    <location>
        <begin position="1"/>
        <end position="29"/>
    </location>
</feature>
<protein>
    <submittedName>
        <fullName evidence="2">Uncharacterized protein</fullName>
    </submittedName>
</protein>
<feature type="compositionally biased region" description="Basic and acidic residues" evidence="1">
    <location>
        <begin position="1"/>
        <end position="15"/>
    </location>
</feature>
<proteinExistence type="predicted"/>
<organism evidence="2">
    <name type="scientific">marine sediment metagenome</name>
    <dbReference type="NCBI Taxonomy" id="412755"/>
    <lineage>
        <taxon>unclassified sequences</taxon>
        <taxon>metagenomes</taxon>
        <taxon>ecological metagenomes</taxon>
    </lineage>
</organism>
<sequence length="29" mass="3473">DMEIEKVNEELERKKQHEKQKRNSSNSGT</sequence>
<gene>
    <name evidence="2" type="ORF">S03H2_70160</name>
</gene>
<feature type="non-terminal residue" evidence="2">
    <location>
        <position position="1"/>
    </location>
</feature>
<dbReference type="EMBL" id="BARU01046540">
    <property type="protein sequence ID" value="GAH91243.1"/>
    <property type="molecule type" value="Genomic_DNA"/>
</dbReference>
<name>X1LAS7_9ZZZZ</name>
<comment type="caution">
    <text evidence="2">The sequence shown here is derived from an EMBL/GenBank/DDBJ whole genome shotgun (WGS) entry which is preliminary data.</text>
</comment>